<accession>A0AAN8JTX1</accession>
<feature type="compositionally biased region" description="Pro residues" evidence="1">
    <location>
        <begin position="358"/>
        <end position="372"/>
    </location>
</feature>
<proteinExistence type="predicted"/>
<reference evidence="3 4" key="1">
    <citation type="submission" date="2024-01" db="EMBL/GenBank/DDBJ databases">
        <title>The genome of the rayed Mediterranean limpet Patella caerulea (Linnaeus, 1758).</title>
        <authorList>
            <person name="Anh-Thu Weber A."/>
            <person name="Halstead-Nussloch G."/>
        </authorList>
    </citation>
    <scope>NUCLEOTIDE SEQUENCE [LARGE SCALE GENOMIC DNA]</scope>
    <source>
        <strain evidence="3">AATW-2023a</strain>
        <tissue evidence="3">Whole specimen</tissue>
    </source>
</reference>
<gene>
    <name evidence="3" type="ORF">SNE40_008785</name>
</gene>
<comment type="caution">
    <text evidence="3">The sequence shown here is derived from an EMBL/GenBank/DDBJ whole genome shotgun (WGS) entry which is preliminary data.</text>
</comment>
<feature type="signal peptide" evidence="2">
    <location>
        <begin position="1"/>
        <end position="16"/>
    </location>
</feature>
<name>A0AAN8JTX1_PATCE</name>
<protein>
    <recommendedName>
        <fullName evidence="5">VWFD domain-containing protein</fullName>
    </recommendedName>
</protein>
<evidence type="ECO:0000313" key="4">
    <source>
        <dbReference type="Proteomes" id="UP001347796"/>
    </source>
</evidence>
<evidence type="ECO:0000256" key="2">
    <source>
        <dbReference type="SAM" id="SignalP"/>
    </source>
</evidence>
<dbReference type="EMBL" id="JAZGQO010000007">
    <property type="protein sequence ID" value="KAK6180799.1"/>
    <property type="molecule type" value="Genomic_DNA"/>
</dbReference>
<organism evidence="3 4">
    <name type="scientific">Patella caerulea</name>
    <name type="common">Rayed Mediterranean limpet</name>
    <dbReference type="NCBI Taxonomy" id="87958"/>
    <lineage>
        <taxon>Eukaryota</taxon>
        <taxon>Metazoa</taxon>
        <taxon>Spiralia</taxon>
        <taxon>Lophotrochozoa</taxon>
        <taxon>Mollusca</taxon>
        <taxon>Gastropoda</taxon>
        <taxon>Patellogastropoda</taxon>
        <taxon>Patelloidea</taxon>
        <taxon>Patellidae</taxon>
        <taxon>Patella</taxon>
    </lineage>
</organism>
<feature type="region of interest" description="Disordered" evidence="1">
    <location>
        <begin position="343"/>
        <end position="372"/>
    </location>
</feature>
<keyword evidence="4" id="KW-1185">Reference proteome</keyword>
<sequence length="372" mass="40192">MLIFAILIVLPALFAGEIIPGIPCGEVVCLDRPEVTCFPQYNYCKCNDGYIGSGRFGCVDKAKSCICHLFGDPYVKAFSGSVMSQPLPCRHILAEFTTPFGLVVSVSASAIPGGKDEGRGYPGYVFENALHVLVTKGNTTAHAEIRRSGFYKKGLFVPLPASKNFPDFGLSCFGDSSHYWTFAIPGKGVVVRYRSGDSSLTIEAPRQSDFTGNRICGDCNDGSSTYLNAARDSNLTPDEWSFLKTVQNLDTEKETNEQCAAIGNNYNQCRDDLQDEAAIICGLPYSNKEIGKRFVQAFGKDTASATPRITALVAQCIKDFCAGSRETICGIVAELTAQDDTTDFSRFECPSAEQPAEGVPPPPPPPPPPQEV</sequence>
<feature type="chain" id="PRO_5042860656" description="VWFD domain-containing protein" evidence="2">
    <location>
        <begin position="17"/>
        <end position="372"/>
    </location>
</feature>
<evidence type="ECO:0000313" key="3">
    <source>
        <dbReference type="EMBL" id="KAK6180799.1"/>
    </source>
</evidence>
<evidence type="ECO:0008006" key="5">
    <source>
        <dbReference type="Google" id="ProtNLM"/>
    </source>
</evidence>
<dbReference type="AlphaFoldDB" id="A0AAN8JTX1"/>
<dbReference type="Proteomes" id="UP001347796">
    <property type="component" value="Unassembled WGS sequence"/>
</dbReference>
<evidence type="ECO:0000256" key="1">
    <source>
        <dbReference type="SAM" id="MobiDB-lite"/>
    </source>
</evidence>
<keyword evidence="2" id="KW-0732">Signal</keyword>